<feature type="signal peptide" evidence="4">
    <location>
        <begin position="1"/>
        <end position="25"/>
    </location>
</feature>
<dbReference type="PROSITE" id="PS51257">
    <property type="entry name" value="PROKAR_LIPOPROTEIN"/>
    <property type="match status" value="1"/>
</dbReference>
<evidence type="ECO:0000256" key="1">
    <source>
        <dbReference type="ARBA" id="ARBA00004196"/>
    </source>
</evidence>
<dbReference type="OrthoDB" id="272552at2"/>
<evidence type="ECO:0000256" key="4">
    <source>
        <dbReference type="SAM" id="SignalP"/>
    </source>
</evidence>
<evidence type="ECO:0000313" key="5">
    <source>
        <dbReference type="EMBL" id="SHK63411.1"/>
    </source>
</evidence>
<dbReference type="Gene3D" id="3.40.109.10">
    <property type="entry name" value="NADH Oxidase"/>
    <property type="match status" value="1"/>
</dbReference>
<dbReference type="SUPFAM" id="SSF55469">
    <property type="entry name" value="FMN-dependent nitroreductase-like"/>
    <property type="match status" value="2"/>
</dbReference>
<dbReference type="InterPro" id="IPR019546">
    <property type="entry name" value="TAT_signal_bac_arc"/>
</dbReference>
<keyword evidence="3" id="KW-0411">Iron-sulfur</keyword>
<dbReference type="GO" id="GO:0051536">
    <property type="term" value="F:iron-sulfur cluster binding"/>
    <property type="evidence" value="ECO:0007669"/>
    <property type="project" value="UniProtKB-KW"/>
</dbReference>
<name>A0A1M6U2N2_9BACT</name>
<evidence type="ECO:0000256" key="3">
    <source>
        <dbReference type="ARBA" id="ARBA00023014"/>
    </source>
</evidence>
<proteinExistence type="predicted"/>
<accession>A0A1M6U2N2</accession>
<evidence type="ECO:0000313" key="6">
    <source>
        <dbReference type="Proteomes" id="UP000183994"/>
    </source>
</evidence>
<protein>
    <submittedName>
        <fullName evidence="5">Tat (Twin-arginine translocation) pathway signal sequence</fullName>
    </submittedName>
</protein>
<keyword evidence="6" id="KW-1185">Reference proteome</keyword>
<comment type="subcellular location">
    <subcellularLocation>
        <location evidence="1">Cell envelope</location>
    </subcellularLocation>
</comment>
<keyword evidence="3" id="KW-0408">Iron</keyword>
<sequence length="376" mass="41423">MNSRRNFMKGAMAAGLAFAAGPLLAACASHPQALRREALPDNSLSFLEGPEQEMLHLASLAPSGHNSQPWKVRVAGPGRWMVEADSARRLPAVDPENRELLLSLGAFVENLSLAAGSLGFRAEAETMAEGRGDGDIVRISLFPDRRRPFPVELMRLRRTVKKGQASREISSKDLKALFRHMEGFAHYFPRGSRHASCIRDATAEAFRTQSFRDDAQKELVRWLRLSNRSVIEHRDGLTVAGMEISGAPGWYLRNFGKPEDFLKHSFREQGADLAAKTAAEGGGWIVVTSRGDSVSDLIETGRRFERMALEARALGIGIHPMTQVLEEATGQDVIAASHGRPMHLQFVLRAGYVEKYPKPVSPRRPLPSFVRGPAAV</sequence>
<dbReference type="Proteomes" id="UP000183994">
    <property type="component" value="Unassembled WGS sequence"/>
</dbReference>
<dbReference type="AlphaFoldDB" id="A0A1M6U2N2"/>
<feature type="chain" id="PRO_5013133398" evidence="4">
    <location>
        <begin position="26"/>
        <end position="376"/>
    </location>
</feature>
<dbReference type="GO" id="GO:0016491">
    <property type="term" value="F:oxidoreductase activity"/>
    <property type="evidence" value="ECO:0007669"/>
    <property type="project" value="InterPro"/>
</dbReference>
<dbReference type="NCBIfam" id="TIGR01409">
    <property type="entry name" value="TAT_signal_seq"/>
    <property type="match status" value="1"/>
</dbReference>
<comment type="subunit">
    <text evidence="2">Heterodimer of a large and a small subunit.</text>
</comment>
<dbReference type="InterPro" id="IPR006311">
    <property type="entry name" value="TAT_signal"/>
</dbReference>
<evidence type="ECO:0000256" key="2">
    <source>
        <dbReference type="ARBA" id="ARBA00011771"/>
    </source>
</evidence>
<dbReference type="InterPro" id="IPR050627">
    <property type="entry name" value="Nitroreductase/BluB"/>
</dbReference>
<keyword evidence="4" id="KW-0732">Signal</keyword>
<dbReference type="RefSeq" id="WP_073477836.1">
    <property type="nucleotide sequence ID" value="NZ_FQZU01000029.1"/>
</dbReference>
<dbReference type="NCBIfam" id="NF047509">
    <property type="entry name" value="Rv3131_FMN_oxido"/>
    <property type="match status" value="1"/>
</dbReference>
<organism evidence="5 6">
    <name type="scientific">Desulfatibacillum alkenivorans DSM 16219</name>
    <dbReference type="NCBI Taxonomy" id="1121393"/>
    <lineage>
        <taxon>Bacteria</taxon>
        <taxon>Pseudomonadati</taxon>
        <taxon>Thermodesulfobacteriota</taxon>
        <taxon>Desulfobacteria</taxon>
        <taxon>Desulfobacterales</taxon>
        <taxon>Desulfatibacillaceae</taxon>
        <taxon>Desulfatibacillum</taxon>
    </lineage>
</organism>
<keyword evidence="3" id="KW-0479">Metal-binding</keyword>
<dbReference type="STRING" id="1121393.SAMN02745216_03796"/>
<dbReference type="EMBL" id="FQZU01000029">
    <property type="protein sequence ID" value="SHK63411.1"/>
    <property type="molecule type" value="Genomic_DNA"/>
</dbReference>
<dbReference type="InterPro" id="IPR000415">
    <property type="entry name" value="Nitroreductase-like"/>
</dbReference>
<dbReference type="PROSITE" id="PS51318">
    <property type="entry name" value="TAT"/>
    <property type="match status" value="1"/>
</dbReference>
<reference evidence="6" key="1">
    <citation type="submission" date="2016-11" db="EMBL/GenBank/DDBJ databases">
        <authorList>
            <person name="Varghese N."/>
            <person name="Submissions S."/>
        </authorList>
    </citation>
    <scope>NUCLEOTIDE SEQUENCE [LARGE SCALE GENOMIC DNA]</scope>
    <source>
        <strain evidence="6">DSM 16219</strain>
    </source>
</reference>
<dbReference type="PANTHER" id="PTHR23026:SF123">
    <property type="entry name" value="NAD(P)H NITROREDUCTASE RV3131-RELATED"/>
    <property type="match status" value="1"/>
</dbReference>
<gene>
    <name evidence="5" type="ORF">SAMN02745216_03796</name>
</gene>
<dbReference type="PANTHER" id="PTHR23026">
    <property type="entry name" value="NADPH NITROREDUCTASE"/>
    <property type="match status" value="1"/>
</dbReference>
<dbReference type="GO" id="GO:0030313">
    <property type="term" value="C:cell envelope"/>
    <property type="evidence" value="ECO:0007669"/>
    <property type="project" value="UniProtKB-SubCell"/>
</dbReference>